<accession>I2F338</accession>
<dbReference type="SUPFAM" id="SSF55785">
    <property type="entry name" value="PYP-like sensor domain (PAS domain)"/>
    <property type="match status" value="3"/>
</dbReference>
<dbReference type="InterPro" id="IPR003607">
    <property type="entry name" value="HD/PDEase_dom"/>
</dbReference>
<dbReference type="Proteomes" id="UP000002881">
    <property type="component" value="Chromosome"/>
</dbReference>
<name>I2F338_9BACT</name>
<protein>
    <submittedName>
        <fullName evidence="4">Putative domain HDIG-containing protein</fullName>
    </submittedName>
</protein>
<evidence type="ECO:0000259" key="1">
    <source>
        <dbReference type="PROSITE" id="PS50112"/>
    </source>
</evidence>
<dbReference type="InterPro" id="IPR013656">
    <property type="entry name" value="PAS_4"/>
</dbReference>
<organism evidence="4 5">
    <name type="scientific">Mesotoga prima MesG1.Ag.4.2</name>
    <dbReference type="NCBI Taxonomy" id="660470"/>
    <lineage>
        <taxon>Bacteria</taxon>
        <taxon>Thermotogati</taxon>
        <taxon>Thermotogota</taxon>
        <taxon>Thermotogae</taxon>
        <taxon>Kosmotogales</taxon>
        <taxon>Kosmotogaceae</taxon>
        <taxon>Mesotoga</taxon>
    </lineage>
</organism>
<evidence type="ECO:0000313" key="5">
    <source>
        <dbReference type="Proteomes" id="UP000002881"/>
    </source>
</evidence>
<dbReference type="Pfam" id="PF01590">
    <property type="entry name" value="GAF"/>
    <property type="match status" value="1"/>
</dbReference>
<dbReference type="PANTHER" id="PTHR43155:SF2">
    <property type="entry name" value="CYCLIC DI-GMP PHOSPHODIESTERASE PA4108"/>
    <property type="match status" value="1"/>
</dbReference>
<dbReference type="InterPro" id="IPR035965">
    <property type="entry name" value="PAS-like_dom_sf"/>
</dbReference>
<dbReference type="Gene3D" id="1.10.3210.10">
    <property type="entry name" value="Hypothetical protein af1432"/>
    <property type="match status" value="1"/>
</dbReference>
<dbReference type="Pfam" id="PF08448">
    <property type="entry name" value="PAS_4"/>
    <property type="match status" value="1"/>
</dbReference>
<sequence length="699" mass="76768">MLIENKEQYRANLSSIGDAVLSMDAFGIVTFVNEVACSLIGLSESSTIGKRVSEVMEIFSEDSDEPAIIPVEHVLETGKKVGLANHTALRSKNGKIYSIADSAAPISREDGETTGVILVFKDLTEERKKEGRIIQSEARFQELIENTNGGLLILDSGDGERFILKEFKAPLENLDRTGLGTFGKELRDVFTGVEKSGLFEAVRKVWKTGTPEKVEAEKYVCGDQEGWWTNYVYKLPSGEVDSLCYDVSESLRIQEFKKKTNDGLLTLTKMAAGSGFSLDEFMKSAVRIVGSSLCVYRAGIYMLNRIGEMDLIISFDLVDGEAREDKSRAMDRDLASEYLHLIQAKRFFSISDVNQAEKSNFIASLQEVGVEAILDIPLRIRGIIVGSLFCDMNTARQWSSDEMNFAASVGDVLTLALEEDEPVNSEHRYKSFFKMNGATMLLIDSATGSIVDSNEAACKFYEYDLGTLKGLSIEDLAANNESLVEICNLAAGRSSSVVSRQKKSSEKVVDVEIFAAPFSTENMDLVSLIVVDITEVLAAKNKLSEALGRLHTALEGAVNLVSKVVKARDPCTAGHQKNVSRLATAIAERLGLDDNRSTTVRIAGLLHDVDKVSIPVEILSKPVRLTDLEWSLIKRHPIVGYEILRDVKLGGPIAEIVKNHHDRINGSGYPEGLTVSELSLESRIVAVADMVEAMVSHRP</sequence>
<dbReference type="SUPFAM" id="SSF55781">
    <property type="entry name" value="GAF domain-like"/>
    <property type="match status" value="1"/>
</dbReference>
<evidence type="ECO:0000313" key="4">
    <source>
        <dbReference type="EMBL" id="AFK06341.1"/>
    </source>
</evidence>
<feature type="domain" description="HD-GYP" evidence="3">
    <location>
        <begin position="550"/>
        <end position="699"/>
    </location>
</feature>
<gene>
    <name evidence="4" type="ORF">Theba_0623</name>
</gene>
<dbReference type="eggNOG" id="COG2206">
    <property type="taxonomic scope" value="Bacteria"/>
</dbReference>
<dbReference type="InterPro" id="IPR003018">
    <property type="entry name" value="GAF"/>
</dbReference>
<dbReference type="GeneID" id="87108440"/>
<dbReference type="SUPFAM" id="SSF109604">
    <property type="entry name" value="HD-domain/PDEase-like"/>
    <property type="match status" value="1"/>
</dbReference>
<dbReference type="Gene3D" id="3.30.450.40">
    <property type="match status" value="1"/>
</dbReference>
<dbReference type="PROSITE" id="PS51832">
    <property type="entry name" value="HD_GYP"/>
    <property type="match status" value="1"/>
</dbReference>
<dbReference type="CDD" id="cd00077">
    <property type="entry name" value="HDc"/>
    <property type="match status" value="1"/>
</dbReference>
<feature type="domain" description="PAS" evidence="1">
    <location>
        <begin position="5"/>
        <end position="78"/>
    </location>
</feature>
<dbReference type="InterPro" id="IPR000014">
    <property type="entry name" value="PAS"/>
</dbReference>
<dbReference type="HOGENOM" id="CLU_394227_0_0_0"/>
<dbReference type="CDD" id="cd00130">
    <property type="entry name" value="PAS"/>
    <property type="match status" value="1"/>
</dbReference>
<evidence type="ECO:0000259" key="3">
    <source>
        <dbReference type="PROSITE" id="PS51832"/>
    </source>
</evidence>
<dbReference type="Pfam" id="PF13487">
    <property type="entry name" value="HD_5"/>
    <property type="match status" value="1"/>
</dbReference>
<dbReference type="SMART" id="SM00086">
    <property type="entry name" value="PAC"/>
    <property type="match status" value="2"/>
</dbReference>
<dbReference type="InterPro" id="IPR029016">
    <property type="entry name" value="GAF-like_dom_sf"/>
</dbReference>
<dbReference type="PROSITE" id="PS50112">
    <property type="entry name" value="PAS"/>
    <property type="match status" value="1"/>
</dbReference>
<dbReference type="InterPro" id="IPR001610">
    <property type="entry name" value="PAC"/>
</dbReference>
<dbReference type="SMART" id="SM00091">
    <property type="entry name" value="PAS"/>
    <property type="match status" value="2"/>
</dbReference>
<feature type="domain" description="PAC" evidence="2">
    <location>
        <begin position="83"/>
        <end position="135"/>
    </location>
</feature>
<dbReference type="InterPro" id="IPR037522">
    <property type="entry name" value="HD_GYP_dom"/>
</dbReference>
<dbReference type="PROSITE" id="PS50113">
    <property type="entry name" value="PAC"/>
    <property type="match status" value="1"/>
</dbReference>
<keyword evidence="5" id="KW-1185">Reference proteome</keyword>
<dbReference type="Pfam" id="PF13426">
    <property type="entry name" value="PAS_9"/>
    <property type="match status" value="1"/>
</dbReference>
<dbReference type="KEGG" id="mpg:Theba_0623"/>
<evidence type="ECO:0000259" key="2">
    <source>
        <dbReference type="PROSITE" id="PS50113"/>
    </source>
</evidence>
<dbReference type="RefSeq" id="WP_014730419.1">
    <property type="nucleotide sequence ID" value="NC_017934.1"/>
</dbReference>
<dbReference type="eggNOG" id="COG2203">
    <property type="taxonomic scope" value="Bacteria"/>
</dbReference>
<dbReference type="NCBIfam" id="TIGR00277">
    <property type="entry name" value="HDIG"/>
    <property type="match status" value="1"/>
</dbReference>
<dbReference type="Gene3D" id="3.30.450.20">
    <property type="entry name" value="PAS domain"/>
    <property type="match status" value="3"/>
</dbReference>
<dbReference type="InterPro" id="IPR006675">
    <property type="entry name" value="HDIG_dom"/>
</dbReference>
<dbReference type="PANTHER" id="PTHR43155">
    <property type="entry name" value="CYCLIC DI-GMP PHOSPHODIESTERASE PA4108-RELATED"/>
    <property type="match status" value="1"/>
</dbReference>
<dbReference type="NCBIfam" id="TIGR00229">
    <property type="entry name" value="sensory_box"/>
    <property type="match status" value="2"/>
</dbReference>
<dbReference type="InterPro" id="IPR000700">
    <property type="entry name" value="PAS-assoc_C"/>
</dbReference>
<proteinExistence type="predicted"/>
<dbReference type="EMBL" id="CP003532">
    <property type="protein sequence ID" value="AFK06341.1"/>
    <property type="molecule type" value="Genomic_DNA"/>
</dbReference>
<reference evidence="4 5" key="1">
    <citation type="journal article" date="2012" name="Genome Biol. Evol.">
        <title>Genome Sequence of the Mesophilic Thermotogales Bacterium Mesotoga prima MesG1.Ag.4.2 Reveals the Largest Thermotogales Genome To Date.</title>
        <authorList>
            <person name="Zhaxybayeva O."/>
            <person name="Swithers K.S."/>
            <person name="Foght J."/>
            <person name="Green A.G."/>
            <person name="Bruce D."/>
            <person name="Detter C."/>
            <person name="Han S."/>
            <person name="Teshima H."/>
            <person name="Han J."/>
            <person name="Woyke T."/>
            <person name="Pitluck S."/>
            <person name="Nolan M."/>
            <person name="Ivanova N."/>
            <person name="Pati A."/>
            <person name="Land M.L."/>
            <person name="Dlutek M."/>
            <person name="Doolittle W.F."/>
            <person name="Noll K.M."/>
            <person name="Nesbo C.L."/>
        </authorList>
    </citation>
    <scope>NUCLEOTIDE SEQUENCE [LARGE SCALE GENOMIC DNA]</scope>
    <source>
        <strain evidence="5">mesG1.Ag.4.2</strain>
    </source>
</reference>
<dbReference type="STRING" id="660470.Theba_0623"/>
<dbReference type="eggNOG" id="COG3290">
    <property type="taxonomic scope" value="Bacteria"/>
</dbReference>
<dbReference type="AlphaFoldDB" id="I2F338"/>
<dbReference type="SMART" id="SM00065">
    <property type="entry name" value="GAF"/>
    <property type="match status" value="1"/>
</dbReference>